<protein>
    <submittedName>
        <fullName evidence="2">Uncharacterized protein</fullName>
    </submittedName>
</protein>
<comment type="caution">
    <text evidence="2">The sequence shown here is derived from an EMBL/GenBank/DDBJ whole genome shotgun (WGS) entry which is preliminary data.</text>
</comment>
<accession>A0A392VPW6</accession>
<organism evidence="2 3">
    <name type="scientific">Trifolium medium</name>
    <dbReference type="NCBI Taxonomy" id="97028"/>
    <lineage>
        <taxon>Eukaryota</taxon>
        <taxon>Viridiplantae</taxon>
        <taxon>Streptophyta</taxon>
        <taxon>Embryophyta</taxon>
        <taxon>Tracheophyta</taxon>
        <taxon>Spermatophyta</taxon>
        <taxon>Magnoliopsida</taxon>
        <taxon>eudicotyledons</taxon>
        <taxon>Gunneridae</taxon>
        <taxon>Pentapetalae</taxon>
        <taxon>rosids</taxon>
        <taxon>fabids</taxon>
        <taxon>Fabales</taxon>
        <taxon>Fabaceae</taxon>
        <taxon>Papilionoideae</taxon>
        <taxon>50 kb inversion clade</taxon>
        <taxon>NPAAA clade</taxon>
        <taxon>Hologalegina</taxon>
        <taxon>IRL clade</taxon>
        <taxon>Trifolieae</taxon>
        <taxon>Trifolium</taxon>
    </lineage>
</organism>
<name>A0A392VPW6_9FABA</name>
<feature type="compositionally biased region" description="Basic and acidic residues" evidence="1">
    <location>
        <begin position="22"/>
        <end position="33"/>
    </location>
</feature>
<dbReference type="EMBL" id="LXQA011230568">
    <property type="protein sequence ID" value="MCI89917.1"/>
    <property type="molecule type" value="Genomic_DNA"/>
</dbReference>
<feature type="non-terminal residue" evidence="2">
    <location>
        <position position="1"/>
    </location>
</feature>
<keyword evidence="3" id="KW-1185">Reference proteome</keyword>
<dbReference type="AlphaFoldDB" id="A0A392VPW6"/>
<feature type="compositionally biased region" description="Low complexity" evidence="1">
    <location>
        <begin position="7"/>
        <end position="16"/>
    </location>
</feature>
<sequence>LKETVPETDVVPDVDTSLAQESMKDQDIPETSEHVTTPENEKSPDKLMTSNEENLSDEHTVVNSQSDE</sequence>
<evidence type="ECO:0000313" key="2">
    <source>
        <dbReference type="EMBL" id="MCI89917.1"/>
    </source>
</evidence>
<evidence type="ECO:0000256" key="1">
    <source>
        <dbReference type="SAM" id="MobiDB-lite"/>
    </source>
</evidence>
<evidence type="ECO:0000313" key="3">
    <source>
        <dbReference type="Proteomes" id="UP000265520"/>
    </source>
</evidence>
<feature type="region of interest" description="Disordered" evidence="1">
    <location>
        <begin position="1"/>
        <end position="68"/>
    </location>
</feature>
<dbReference type="Proteomes" id="UP000265520">
    <property type="component" value="Unassembled WGS sequence"/>
</dbReference>
<proteinExistence type="predicted"/>
<feature type="non-terminal residue" evidence="2">
    <location>
        <position position="68"/>
    </location>
</feature>
<reference evidence="2 3" key="1">
    <citation type="journal article" date="2018" name="Front. Plant Sci.">
        <title>Red Clover (Trifolium pratense) and Zigzag Clover (T. medium) - A Picture of Genomic Similarities and Differences.</title>
        <authorList>
            <person name="Dluhosova J."/>
            <person name="Istvanek J."/>
            <person name="Nedelnik J."/>
            <person name="Repkova J."/>
        </authorList>
    </citation>
    <scope>NUCLEOTIDE SEQUENCE [LARGE SCALE GENOMIC DNA]</scope>
    <source>
        <strain evidence="3">cv. 10/8</strain>
        <tissue evidence="2">Leaf</tissue>
    </source>
</reference>